<dbReference type="GO" id="GO:0016298">
    <property type="term" value="F:lipase activity"/>
    <property type="evidence" value="ECO:0007669"/>
    <property type="project" value="TreeGrafter"/>
</dbReference>
<dbReference type="InterPro" id="IPR029058">
    <property type="entry name" value="AB_hydrolase_fold"/>
</dbReference>
<comment type="subcellular location">
    <subcellularLocation>
        <location evidence="2">Cell membrane</location>
        <topology evidence="2">Multi-pass membrane protein</topology>
    </subcellularLocation>
</comment>
<feature type="domain" description="Fungal lipase-type" evidence="16">
    <location>
        <begin position="380"/>
        <end position="501"/>
    </location>
</feature>
<dbReference type="Gene3D" id="3.40.50.1820">
    <property type="entry name" value="alpha/beta hydrolase"/>
    <property type="match status" value="1"/>
</dbReference>
<evidence type="ECO:0000313" key="17">
    <source>
        <dbReference type="EMBL" id="CAG8669494.1"/>
    </source>
</evidence>
<dbReference type="Pfam" id="PF01764">
    <property type="entry name" value="Lipase_3"/>
    <property type="match status" value="1"/>
</dbReference>
<keyword evidence="12 15" id="KW-0472">Membrane</keyword>
<evidence type="ECO:0000256" key="8">
    <source>
        <dbReference type="ARBA" id="ARBA00022837"/>
    </source>
</evidence>
<evidence type="ECO:0000256" key="14">
    <source>
        <dbReference type="ARBA" id="ARBA00026104"/>
    </source>
</evidence>
<dbReference type="OrthoDB" id="438440at2759"/>
<evidence type="ECO:0000313" key="18">
    <source>
        <dbReference type="Proteomes" id="UP000789508"/>
    </source>
</evidence>
<organism evidence="17 18">
    <name type="scientific">Ambispora leptoticha</name>
    <dbReference type="NCBI Taxonomy" id="144679"/>
    <lineage>
        <taxon>Eukaryota</taxon>
        <taxon>Fungi</taxon>
        <taxon>Fungi incertae sedis</taxon>
        <taxon>Mucoromycota</taxon>
        <taxon>Glomeromycotina</taxon>
        <taxon>Glomeromycetes</taxon>
        <taxon>Archaeosporales</taxon>
        <taxon>Ambisporaceae</taxon>
        <taxon>Ambispora</taxon>
    </lineage>
</organism>
<evidence type="ECO:0000256" key="6">
    <source>
        <dbReference type="ARBA" id="ARBA00022723"/>
    </source>
</evidence>
<gene>
    <name evidence="17" type="ORF">ALEPTO_LOCUS10551</name>
</gene>
<keyword evidence="6" id="KW-0479">Metal-binding</keyword>
<keyword evidence="10 15" id="KW-1133">Transmembrane helix</keyword>
<evidence type="ECO:0000256" key="9">
    <source>
        <dbReference type="ARBA" id="ARBA00022963"/>
    </source>
</evidence>
<dbReference type="GO" id="GO:0046872">
    <property type="term" value="F:metal ion binding"/>
    <property type="evidence" value="ECO:0007669"/>
    <property type="project" value="UniProtKB-KW"/>
</dbReference>
<comment type="catalytic activity">
    <reaction evidence="13">
        <text>a 1,2-diacyl-sn-glycerol + H2O = a 2-acylglycerol + a fatty acid + H(+)</text>
        <dbReference type="Rhea" id="RHEA:33275"/>
        <dbReference type="ChEBI" id="CHEBI:15377"/>
        <dbReference type="ChEBI" id="CHEBI:15378"/>
        <dbReference type="ChEBI" id="CHEBI:17389"/>
        <dbReference type="ChEBI" id="CHEBI:17815"/>
        <dbReference type="ChEBI" id="CHEBI:28868"/>
        <dbReference type="EC" id="3.1.1.116"/>
    </reaction>
    <physiologicalReaction direction="left-to-right" evidence="13">
        <dbReference type="Rhea" id="RHEA:33276"/>
    </physiologicalReaction>
</comment>
<evidence type="ECO:0000256" key="12">
    <source>
        <dbReference type="ARBA" id="ARBA00023136"/>
    </source>
</evidence>
<evidence type="ECO:0000256" key="15">
    <source>
        <dbReference type="SAM" id="Phobius"/>
    </source>
</evidence>
<comment type="caution">
    <text evidence="17">The sequence shown here is derived from an EMBL/GenBank/DDBJ whole genome shotgun (WGS) entry which is preliminary data.</text>
</comment>
<keyword evidence="9" id="KW-0442">Lipid degradation</keyword>
<keyword evidence="7" id="KW-0378">Hydrolase</keyword>
<keyword evidence="4" id="KW-0597">Phosphoprotein</keyword>
<keyword evidence="3" id="KW-1003">Cell membrane</keyword>
<dbReference type="AlphaFoldDB" id="A0A9N9EAA3"/>
<dbReference type="EC" id="3.1.1.116" evidence="14"/>
<evidence type="ECO:0000256" key="5">
    <source>
        <dbReference type="ARBA" id="ARBA00022692"/>
    </source>
</evidence>
<feature type="non-terminal residue" evidence="17">
    <location>
        <position position="1"/>
    </location>
</feature>
<dbReference type="PANTHER" id="PTHR45792:SF8">
    <property type="entry name" value="DIACYLGLYCEROL LIPASE-ALPHA"/>
    <property type="match status" value="1"/>
</dbReference>
<comment type="cofactor">
    <cofactor evidence="1">
        <name>Ca(2+)</name>
        <dbReference type="ChEBI" id="CHEBI:29108"/>
    </cofactor>
</comment>
<reference evidence="17" key="1">
    <citation type="submission" date="2021-06" db="EMBL/GenBank/DDBJ databases">
        <authorList>
            <person name="Kallberg Y."/>
            <person name="Tangrot J."/>
            <person name="Rosling A."/>
        </authorList>
    </citation>
    <scope>NUCLEOTIDE SEQUENCE</scope>
    <source>
        <strain evidence="17">FL130A</strain>
    </source>
</reference>
<keyword evidence="11" id="KW-0443">Lipid metabolism</keyword>
<evidence type="ECO:0000256" key="3">
    <source>
        <dbReference type="ARBA" id="ARBA00022475"/>
    </source>
</evidence>
<evidence type="ECO:0000256" key="10">
    <source>
        <dbReference type="ARBA" id="ARBA00022989"/>
    </source>
</evidence>
<protein>
    <recommendedName>
        <fullName evidence="14">sn-1-specific diacylglycerol lipase</fullName>
        <ecNumber evidence="14">3.1.1.116</ecNumber>
    </recommendedName>
</protein>
<dbReference type="GO" id="GO:0046340">
    <property type="term" value="P:diacylglycerol catabolic process"/>
    <property type="evidence" value="ECO:0007669"/>
    <property type="project" value="TreeGrafter"/>
</dbReference>
<proteinExistence type="predicted"/>
<dbReference type="GO" id="GO:0005886">
    <property type="term" value="C:plasma membrane"/>
    <property type="evidence" value="ECO:0007669"/>
    <property type="project" value="UniProtKB-SubCell"/>
</dbReference>
<evidence type="ECO:0000259" key="16">
    <source>
        <dbReference type="Pfam" id="PF01764"/>
    </source>
</evidence>
<dbReference type="SUPFAM" id="SSF53474">
    <property type="entry name" value="alpha/beta-Hydrolases"/>
    <property type="match status" value="1"/>
</dbReference>
<evidence type="ECO:0000256" key="2">
    <source>
        <dbReference type="ARBA" id="ARBA00004651"/>
    </source>
</evidence>
<evidence type="ECO:0000256" key="4">
    <source>
        <dbReference type="ARBA" id="ARBA00022553"/>
    </source>
</evidence>
<sequence length="501" mass="56611">MSLKEEITKNKLLDQHGNTIIAQSKTVTNLQIRISDDQQVFSSTSSSTFSSSNVSGINSSNVDEIVTVSETVSNTCITKVKDIDSNGKRHTNDKELILEKTDIKVTIDRDTQSSSYNEKNKVHRSIVQITNIATRAAKAMTTKTESGNSTRKGFSHLFKPFLPTETVEALREFVQLFKREWHAKEKGEESLEDIGSFGRIIETLSTWAFLQDVTVTRWGMEMGGWKKIKLADFREFLDHDSSIYDGKENEEIALISSKNDDNNIVIGELTQQMHDLSNECSKRELCSDAFNNPYMDDLTEEKKSYSSLLHNLKRYSKFSSTAYDIKTVFRRNRAHKYFSRANNLSLESIVYSSFQNSPSGTQYSPTYYIIRDHSTKSIILAIRGTMSIHDLIVDLSCEYEDFILPEDTQNEDSTPNKVHSGIMKAARALATPGQSLFETLKRELEQNEDYGIVLIGHSLGAGIASLLALLWASPETRMTTRWSHLPLGRRVHAYAFATPCV</sequence>
<dbReference type="InterPro" id="IPR002921">
    <property type="entry name" value="Fungal_lipase-type"/>
</dbReference>
<accession>A0A9N9EAA3</accession>
<dbReference type="CDD" id="cd00519">
    <property type="entry name" value="Lipase_3"/>
    <property type="match status" value="1"/>
</dbReference>
<dbReference type="InterPro" id="IPR052214">
    <property type="entry name" value="DAG_Lipase-Related"/>
</dbReference>
<evidence type="ECO:0000256" key="7">
    <source>
        <dbReference type="ARBA" id="ARBA00022801"/>
    </source>
</evidence>
<evidence type="ECO:0000256" key="13">
    <source>
        <dbReference type="ARBA" id="ARBA00024531"/>
    </source>
</evidence>
<evidence type="ECO:0000256" key="1">
    <source>
        <dbReference type="ARBA" id="ARBA00001913"/>
    </source>
</evidence>
<dbReference type="GO" id="GO:0019369">
    <property type="term" value="P:arachidonate metabolic process"/>
    <property type="evidence" value="ECO:0007669"/>
    <property type="project" value="TreeGrafter"/>
</dbReference>
<keyword evidence="5 15" id="KW-0812">Transmembrane</keyword>
<keyword evidence="18" id="KW-1185">Reference proteome</keyword>
<dbReference type="EMBL" id="CAJVPS010012187">
    <property type="protein sequence ID" value="CAG8669494.1"/>
    <property type="molecule type" value="Genomic_DNA"/>
</dbReference>
<dbReference type="PANTHER" id="PTHR45792">
    <property type="entry name" value="DIACYLGLYCEROL LIPASE HOMOLOG-RELATED"/>
    <property type="match status" value="1"/>
</dbReference>
<name>A0A9N9EAA3_9GLOM</name>
<keyword evidence="8" id="KW-0106">Calcium</keyword>
<dbReference type="Proteomes" id="UP000789508">
    <property type="component" value="Unassembled WGS sequence"/>
</dbReference>
<feature type="transmembrane region" description="Helical" evidence="15">
    <location>
        <begin position="450"/>
        <end position="472"/>
    </location>
</feature>
<evidence type="ECO:0000256" key="11">
    <source>
        <dbReference type="ARBA" id="ARBA00023098"/>
    </source>
</evidence>